<name>A0A4U3LRU1_9ACTN</name>
<dbReference type="EMBL" id="SZQA01000072">
    <property type="protein sequence ID" value="TKK78661.1"/>
    <property type="molecule type" value="Genomic_DNA"/>
</dbReference>
<dbReference type="GO" id="GO:0008168">
    <property type="term" value="F:methyltransferase activity"/>
    <property type="evidence" value="ECO:0007669"/>
    <property type="project" value="UniProtKB-KW"/>
</dbReference>
<dbReference type="RefSeq" id="WP_137251794.1">
    <property type="nucleotide sequence ID" value="NZ_SZQA01000072.1"/>
</dbReference>
<dbReference type="InterPro" id="IPR029063">
    <property type="entry name" value="SAM-dependent_MTases_sf"/>
</dbReference>
<gene>
    <name evidence="1" type="ORF">FDA94_37620</name>
</gene>
<evidence type="ECO:0000313" key="1">
    <source>
        <dbReference type="EMBL" id="TKK78661.1"/>
    </source>
</evidence>
<keyword evidence="1" id="KW-0808">Transferase</keyword>
<dbReference type="AlphaFoldDB" id="A0A4U3LRU1"/>
<proteinExistence type="predicted"/>
<evidence type="ECO:0000313" key="2">
    <source>
        <dbReference type="Proteomes" id="UP000308705"/>
    </source>
</evidence>
<organism evidence="1 2">
    <name type="scientific">Herbidospora galbida</name>
    <dbReference type="NCBI Taxonomy" id="2575442"/>
    <lineage>
        <taxon>Bacteria</taxon>
        <taxon>Bacillati</taxon>
        <taxon>Actinomycetota</taxon>
        <taxon>Actinomycetes</taxon>
        <taxon>Streptosporangiales</taxon>
        <taxon>Streptosporangiaceae</taxon>
        <taxon>Herbidospora</taxon>
    </lineage>
</organism>
<sequence>MHEFGAGSGRAMVSAIQRIDFQGRMRGFELDEISAASARELIHQTGLTGRYEVCHGDFFTGLHPAEKRRCVVANPPYLPHPEERPAFPHLSGGHTGAGISKRILSAGFDTVLMMISSYADPCSVLAHARACGYTLTSWMVLPLRMGAFSRRPHVRSRIDAMARAGTAFVAGERYLLAGGVWDRAGSGSGDQSAMLSRVMARFGAADRQPVS</sequence>
<dbReference type="Proteomes" id="UP000308705">
    <property type="component" value="Unassembled WGS sequence"/>
</dbReference>
<accession>A0A4U3LRU1</accession>
<dbReference type="GO" id="GO:0032259">
    <property type="term" value="P:methylation"/>
    <property type="evidence" value="ECO:0007669"/>
    <property type="project" value="UniProtKB-KW"/>
</dbReference>
<keyword evidence="2" id="KW-1185">Reference proteome</keyword>
<protein>
    <submittedName>
        <fullName evidence="1">Methyltransferase</fullName>
    </submittedName>
</protein>
<reference evidence="1 2" key="1">
    <citation type="submission" date="2019-04" db="EMBL/GenBank/DDBJ databases">
        <title>Herbidospora sp. NEAU-GS14.nov., a novel actinomycete isolated from soil.</title>
        <authorList>
            <person name="Han L."/>
        </authorList>
    </citation>
    <scope>NUCLEOTIDE SEQUENCE [LARGE SCALE GENOMIC DNA]</scope>
    <source>
        <strain evidence="1 2">NEAU-GS14</strain>
    </source>
</reference>
<dbReference type="OrthoDB" id="420449at2"/>
<dbReference type="SUPFAM" id="SSF53335">
    <property type="entry name" value="S-adenosyl-L-methionine-dependent methyltransferases"/>
    <property type="match status" value="1"/>
</dbReference>
<dbReference type="Gene3D" id="3.40.50.150">
    <property type="entry name" value="Vaccinia Virus protein VP39"/>
    <property type="match status" value="1"/>
</dbReference>
<keyword evidence="1" id="KW-0489">Methyltransferase</keyword>
<comment type="caution">
    <text evidence="1">The sequence shown here is derived from an EMBL/GenBank/DDBJ whole genome shotgun (WGS) entry which is preliminary data.</text>
</comment>